<dbReference type="AlphaFoldDB" id="A0A2W5QE03"/>
<keyword evidence="2" id="KW-0809">Transit peptide</keyword>
<evidence type="ECO:0000256" key="1">
    <source>
        <dbReference type="ARBA" id="ARBA00008231"/>
    </source>
</evidence>
<evidence type="ECO:0000256" key="2">
    <source>
        <dbReference type="ARBA" id="ARBA00022946"/>
    </source>
</evidence>
<dbReference type="SUPFAM" id="SSF160909">
    <property type="entry name" value="ATP12-like"/>
    <property type="match status" value="1"/>
</dbReference>
<dbReference type="Gene3D" id="3.30.2180.10">
    <property type="entry name" value="ATP12-like"/>
    <property type="match status" value="1"/>
</dbReference>
<dbReference type="PANTHER" id="PTHR21013:SF10">
    <property type="entry name" value="ATP SYNTHASE MITOCHONDRIAL F1 COMPLEX ASSEMBLY FACTOR 2"/>
    <property type="match status" value="1"/>
</dbReference>
<dbReference type="EMBL" id="QFPW01000006">
    <property type="protein sequence ID" value="PZQ49640.1"/>
    <property type="molecule type" value="Genomic_DNA"/>
</dbReference>
<organism evidence="4 5">
    <name type="scientific">Rhodovulum sulfidophilum</name>
    <name type="common">Rhodobacter sulfidophilus</name>
    <dbReference type="NCBI Taxonomy" id="35806"/>
    <lineage>
        <taxon>Bacteria</taxon>
        <taxon>Pseudomonadati</taxon>
        <taxon>Pseudomonadota</taxon>
        <taxon>Alphaproteobacteria</taxon>
        <taxon>Rhodobacterales</taxon>
        <taxon>Paracoccaceae</taxon>
        <taxon>Rhodovulum</taxon>
    </lineage>
</organism>
<keyword evidence="3" id="KW-0143">Chaperone</keyword>
<dbReference type="Gene3D" id="1.10.3580.10">
    <property type="entry name" value="ATP12 ATPase"/>
    <property type="match status" value="1"/>
</dbReference>
<dbReference type="Pfam" id="PF07542">
    <property type="entry name" value="ATP12"/>
    <property type="match status" value="1"/>
</dbReference>
<evidence type="ECO:0000256" key="3">
    <source>
        <dbReference type="ARBA" id="ARBA00023186"/>
    </source>
</evidence>
<dbReference type="Proteomes" id="UP000249185">
    <property type="component" value="Unassembled WGS sequence"/>
</dbReference>
<name>A0A2W5QE03_RHOSU</name>
<dbReference type="PANTHER" id="PTHR21013">
    <property type="entry name" value="ATP SYNTHASE MITOCHONDRIAL F1 COMPLEX ASSEMBLY FACTOR 2/ATP12 PROTEIN, MITOCHONDRIAL PRECURSOR"/>
    <property type="match status" value="1"/>
</dbReference>
<protein>
    <submittedName>
        <fullName evidence="4">ATPase</fullName>
    </submittedName>
</protein>
<dbReference type="GO" id="GO:0043461">
    <property type="term" value="P:proton-transporting ATP synthase complex assembly"/>
    <property type="evidence" value="ECO:0007669"/>
    <property type="project" value="InterPro"/>
</dbReference>
<comment type="caution">
    <text evidence="4">The sequence shown here is derived from an EMBL/GenBank/DDBJ whole genome shotgun (WGS) entry which is preliminary data.</text>
</comment>
<gene>
    <name evidence="4" type="ORF">DI556_09190</name>
</gene>
<reference evidence="4 5" key="1">
    <citation type="submission" date="2017-08" db="EMBL/GenBank/DDBJ databases">
        <title>Infants hospitalized years apart are colonized by the same room-sourced microbial strains.</title>
        <authorList>
            <person name="Brooks B."/>
            <person name="Olm M.R."/>
            <person name="Firek B.A."/>
            <person name="Baker R."/>
            <person name="Thomas B.C."/>
            <person name="Morowitz M.J."/>
            <person name="Banfield J.F."/>
        </authorList>
    </citation>
    <scope>NUCLEOTIDE SEQUENCE [LARGE SCALE GENOMIC DNA]</scope>
    <source>
        <strain evidence="4">S2_005_002_R2_34</strain>
    </source>
</reference>
<dbReference type="InterPro" id="IPR042272">
    <property type="entry name" value="ATP12_ATP_synth-F1-assembly_N"/>
</dbReference>
<evidence type="ECO:0000313" key="4">
    <source>
        <dbReference type="EMBL" id="PZQ49640.1"/>
    </source>
</evidence>
<proteinExistence type="inferred from homology"/>
<comment type="similarity">
    <text evidence="1">Belongs to the ATP12 family.</text>
</comment>
<accession>A0A2W5QE03</accession>
<dbReference type="InterPro" id="IPR011419">
    <property type="entry name" value="ATP12_ATP_synth-F1-assembly"/>
</dbReference>
<dbReference type="InterPro" id="IPR023335">
    <property type="entry name" value="ATP12_ortho_dom_sf"/>
</dbReference>
<sequence length="237" mass="25801">MSWKPRRRFWDQVTVAPEGAGFTVRLDDRGLRTPAQAPLVVPTAALAEAIAGEWRAIEAEIDPERLYFTKAANSAIDRVGRDPEPVVGAIAAYGDADLLCYRADEPEALRARQAAAWDPWLDWAAEALDARLEPVEGVMHRPQPAASLAALRAAVAGFDPLPLTALHDLVTLSGSLVLGLAVARGALAGEEAWDLSRLDEIWQAEQWGADDEAQRAAMLRRASFMRAEKLTNLLDSD</sequence>
<evidence type="ECO:0000313" key="5">
    <source>
        <dbReference type="Proteomes" id="UP000249185"/>
    </source>
</evidence>